<evidence type="ECO:0000313" key="4">
    <source>
        <dbReference type="Proteomes" id="UP000183002"/>
    </source>
</evidence>
<keyword evidence="4" id="KW-1185">Reference proteome</keyword>
<feature type="transmembrane region" description="Helical" evidence="2">
    <location>
        <begin position="95"/>
        <end position="115"/>
    </location>
</feature>
<evidence type="ECO:0000313" key="3">
    <source>
        <dbReference type="EMBL" id="SEM96409.1"/>
    </source>
</evidence>
<feature type="transmembrane region" description="Helical" evidence="2">
    <location>
        <begin position="31"/>
        <end position="50"/>
    </location>
</feature>
<sequence>MAQRFGGKFSPNSPQPPTQNQGFQAKRRTKAGFRSNLLFFLPLPFLWTAFQGDPVALIFGCAAAALMLLAAWLTREGLFAQEAYEARSIARRPALPRKLIAAVLIGTGLAILTLIAGQGVLIASALGTLGAFLHLGAFGLDPMTDKGAEGIDAFQTDRVAKAIDVAEGHLTAMKDAILRARDRQLETRVDHFADTARTMFRTVENDPRDLTAARKYLGVYLQGARDATTKFVDVYNRNRDPSVRAEYDALLTDLETNFASRTTALLSDNTSDLNVEIQVLRERLAFENR</sequence>
<feature type="region of interest" description="Disordered" evidence="1">
    <location>
        <begin position="1"/>
        <end position="24"/>
    </location>
</feature>
<dbReference type="RefSeq" id="WP_050519506.1">
    <property type="nucleotide sequence ID" value="NZ_FOCO01000005.1"/>
</dbReference>
<reference evidence="3 4" key="1">
    <citation type="submission" date="2016-10" db="EMBL/GenBank/DDBJ databases">
        <authorList>
            <person name="de Groot N.N."/>
        </authorList>
    </citation>
    <scope>NUCLEOTIDE SEQUENCE [LARGE SCALE GENOMIC DNA]</scope>
    <source>
        <strain evidence="3 4">CGMCC 1.10836</strain>
    </source>
</reference>
<name>A0A1H8CNC7_9RHOB</name>
<evidence type="ECO:0000256" key="2">
    <source>
        <dbReference type="SAM" id="Phobius"/>
    </source>
</evidence>
<proteinExistence type="predicted"/>
<dbReference type="Pfam" id="PF10112">
    <property type="entry name" value="Halogen_Hydrol"/>
    <property type="match status" value="1"/>
</dbReference>
<gene>
    <name evidence="3" type="ORF">SAMN05216227_100573</name>
</gene>
<evidence type="ECO:0000256" key="1">
    <source>
        <dbReference type="SAM" id="MobiDB-lite"/>
    </source>
</evidence>
<dbReference type="Proteomes" id="UP000183002">
    <property type="component" value="Unassembled WGS sequence"/>
</dbReference>
<protein>
    <submittedName>
        <fullName evidence="3">5-bromo-4-chloroindolyl phosphate hydrolysis protein</fullName>
    </submittedName>
</protein>
<dbReference type="STRING" id="1077947.SAMN05216227_100573"/>
<accession>A0A1H8CNC7</accession>
<feature type="transmembrane region" description="Helical" evidence="2">
    <location>
        <begin position="56"/>
        <end position="74"/>
    </location>
</feature>
<dbReference type="InterPro" id="IPR018770">
    <property type="entry name" value="ChloroindolylP_hydrolase"/>
</dbReference>
<dbReference type="OrthoDB" id="7375296at2"/>
<dbReference type="EMBL" id="FOCO01000005">
    <property type="protein sequence ID" value="SEM96409.1"/>
    <property type="molecule type" value="Genomic_DNA"/>
</dbReference>
<dbReference type="AlphaFoldDB" id="A0A1H8CNC7"/>
<keyword evidence="2" id="KW-1133">Transmembrane helix</keyword>
<keyword evidence="2" id="KW-0812">Transmembrane</keyword>
<organism evidence="3 4">
    <name type="scientific">Pseudorhodobacter antarcticus</name>
    <dbReference type="NCBI Taxonomy" id="1077947"/>
    <lineage>
        <taxon>Bacteria</taxon>
        <taxon>Pseudomonadati</taxon>
        <taxon>Pseudomonadota</taxon>
        <taxon>Alphaproteobacteria</taxon>
        <taxon>Rhodobacterales</taxon>
        <taxon>Paracoccaceae</taxon>
        <taxon>Pseudorhodobacter</taxon>
    </lineage>
</organism>
<keyword evidence="2" id="KW-0472">Membrane</keyword>